<dbReference type="EMBL" id="WBUI01000030">
    <property type="protein sequence ID" value="KAB2929490.1"/>
    <property type="molecule type" value="Genomic_DNA"/>
</dbReference>
<evidence type="ECO:0000256" key="1">
    <source>
        <dbReference type="ARBA" id="ARBA00001633"/>
    </source>
</evidence>
<dbReference type="InterPro" id="IPR013798">
    <property type="entry name" value="Indole-3-glycerol_P_synth_dom"/>
</dbReference>
<protein>
    <recommendedName>
        <fullName evidence="3">indole-3-glycerol-phosphate synthase</fullName>
        <ecNumber evidence="3">4.1.1.48</ecNumber>
    </recommendedName>
</protein>
<evidence type="ECO:0000256" key="5">
    <source>
        <dbReference type="ARBA" id="ARBA00022793"/>
    </source>
</evidence>
<dbReference type="GO" id="GO:0004640">
    <property type="term" value="F:phosphoribosylanthranilate isomerase activity"/>
    <property type="evidence" value="ECO:0007669"/>
    <property type="project" value="TreeGrafter"/>
</dbReference>
<evidence type="ECO:0000313" key="11">
    <source>
        <dbReference type="Proteomes" id="UP000460298"/>
    </source>
</evidence>
<dbReference type="InterPro" id="IPR001468">
    <property type="entry name" value="Indole-3-GlycerolPSynthase_CS"/>
</dbReference>
<evidence type="ECO:0000313" key="10">
    <source>
        <dbReference type="EMBL" id="KAB2929490.1"/>
    </source>
</evidence>
<evidence type="ECO:0000256" key="7">
    <source>
        <dbReference type="ARBA" id="ARBA00023141"/>
    </source>
</evidence>
<dbReference type="Proteomes" id="UP000460298">
    <property type="component" value="Unassembled WGS sequence"/>
</dbReference>
<comment type="catalytic activity">
    <reaction evidence="1">
        <text>1-(2-carboxyphenylamino)-1-deoxy-D-ribulose 5-phosphate + H(+) = (1S,2R)-1-C-(indol-3-yl)glycerol 3-phosphate + CO2 + H2O</text>
        <dbReference type="Rhea" id="RHEA:23476"/>
        <dbReference type="ChEBI" id="CHEBI:15377"/>
        <dbReference type="ChEBI" id="CHEBI:15378"/>
        <dbReference type="ChEBI" id="CHEBI:16526"/>
        <dbReference type="ChEBI" id="CHEBI:58613"/>
        <dbReference type="ChEBI" id="CHEBI:58866"/>
        <dbReference type="EC" id="4.1.1.48"/>
    </reaction>
</comment>
<dbReference type="GO" id="GO:0004425">
    <property type="term" value="F:indole-3-glycerol-phosphate synthase activity"/>
    <property type="evidence" value="ECO:0007669"/>
    <property type="project" value="UniProtKB-EC"/>
</dbReference>
<dbReference type="AlphaFoldDB" id="A0A833GY32"/>
<evidence type="ECO:0000256" key="2">
    <source>
        <dbReference type="ARBA" id="ARBA00004696"/>
    </source>
</evidence>
<evidence type="ECO:0000256" key="3">
    <source>
        <dbReference type="ARBA" id="ARBA00012362"/>
    </source>
</evidence>
<organism evidence="10 11">
    <name type="scientific">Leptonema illini</name>
    <dbReference type="NCBI Taxonomy" id="183"/>
    <lineage>
        <taxon>Bacteria</taxon>
        <taxon>Pseudomonadati</taxon>
        <taxon>Spirochaetota</taxon>
        <taxon>Spirochaetia</taxon>
        <taxon>Leptospirales</taxon>
        <taxon>Leptospiraceae</taxon>
        <taxon>Leptonema</taxon>
    </lineage>
</organism>
<evidence type="ECO:0000256" key="8">
    <source>
        <dbReference type="ARBA" id="ARBA00023239"/>
    </source>
</evidence>
<dbReference type="CDD" id="cd00331">
    <property type="entry name" value="IGPS"/>
    <property type="match status" value="1"/>
</dbReference>
<dbReference type="Pfam" id="PF00218">
    <property type="entry name" value="IGPS"/>
    <property type="match status" value="1"/>
</dbReference>
<keyword evidence="5" id="KW-0210">Decarboxylase</keyword>
<dbReference type="InterPro" id="IPR013785">
    <property type="entry name" value="Aldolase_TIM"/>
</dbReference>
<dbReference type="InterPro" id="IPR045186">
    <property type="entry name" value="Indole-3-glycerol_P_synth"/>
</dbReference>
<evidence type="ECO:0000256" key="6">
    <source>
        <dbReference type="ARBA" id="ARBA00022822"/>
    </source>
</evidence>
<dbReference type="SUPFAM" id="SSF51366">
    <property type="entry name" value="Ribulose-phoshate binding barrel"/>
    <property type="match status" value="1"/>
</dbReference>
<evidence type="ECO:0000256" key="4">
    <source>
        <dbReference type="ARBA" id="ARBA00022605"/>
    </source>
</evidence>
<dbReference type="PANTHER" id="PTHR22854">
    <property type="entry name" value="TRYPTOPHAN BIOSYNTHESIS PROTEIN"/>
    <property type="match status" value="1"/>
</dbReference>
<sequence>MGLLDRIVATKSEELERFLAGHADPDAYRDSVRASLLPAGRFASALREKKLPAHGLSVIAECKKASPSSGLIRPDYDAVAIAKTYSSLGAAACSVLTDSQYFQGSLADAEGVAKAGIVTLRKDFVLYEEQIFEAARIGAAAVLLIVRLLDDVTLRSLLDTAHSLNLDVLVETHNGEEVRRALEAGAQIIGINHRDLDTLKINLSLTEQFAPLIRRRNSEALIVAESGVEDPEYLKRLHGIADAVLIGTYFMKEDDIGGAWRRLFG</sequence>
<dbReference type="PANTHER" id="PTHR22854:SF2">
    <property type="entry name" value="INDOLE-3-GLYCEROL-PHOSPHATE SYNTHASE"/>
    <property type="match status" value="1"/>
</dbReference>
<keyword evidence="6" id="KW-0822">Tryptophan biosynthesis</keyword>
<keyword evidence="8" id="KW-0456">Lyase</keyword>
<keyword evidence="4" id="KW-0028">Amino-acid biosynthesis</keyword>
<comment type="pathway">
    <text evidence="2">Amino-acid biosynthesis; L-tryptophan biosynthesis; L-tryptophan from chorismate: step 4/5.</text>
</comment>
<gene>
    <name evidence="10" type="ORF">F9K24_19585</name>
</gene>
<keyword evidence="7" id="KW-0057">Aromatic amino acid biosynthesis</keyword>
<feature type="domain" description="Indole-3-glycerol phosphate synthase" evidence="9">
    <location>
        <begin position="4"/>
        <end position="262"/>
    </location>
</feature>
<name>A0A833GY32_9LEPT</name>
<accession>A0A833GY32</accession>
<proteinExistence type="predicted"/>
<dbReference type="EC" id="4.1.1.48" evidence="3"/>
<dbReference type="InterPro" id="IPR011060">
    <property type="entry name" value="RibuloseP-bd_barrel"/>
</dbReference>
<dbReference type="PROSITE" id="PS00614">
    <property type="entry name" value="IGPS"/>
    <property type="match status" value="1"/>
</dbReference>
<dbReference type="Gene3D" id="3.20.20.70">
    <property type="entry name" value="Aldolase class I"/>
    <property type="match status" value="1"/>
</dbReference>
<reference evidence="10 11" key="1">
    <citation type="submission" date="2019-10" db="EMBL/GenBank/DDBJ databases">
        <title>Extracellular Electron Transfer in a Candidatus Methanoperedens spp. Enrichment Culture.</title>
        <authorList>
            <person name="Berger S."/>
            <person name="Rangel Shaw D."/>
            <person name="Berben T."/>
            <person name="In 'T Zandt M."/>
            <person name="Frank J."/>
            <person name="Reimann J."/>
            <person name="Jetten M.S.M."/>
            <person name="Welte C.U."/>
        </authorList>
    </citation>
    <scope>NUCLEOTIDE SEQUENCE [LARGE SCALE GENOMIC DNA]</scope>
    <source>
        <strain evidence="10">SB12</strain>
    </source>
</reference>
<dbReference type="UniPathway" id="UPA00035">
    <property type="reaction ID" value="UER00043"/>
</dbReference>
<comment type="caution">
    <text evidence="10">The sequence shown here is derived from an EMBL/GenBank/DDBJ whole genome shotgun (WGS) entry which is preliminary data.</text>
</comment>
<evidence type="ECO:0000259" key="9">
    <source>
        <dbReference type="Pfam" id="PF00218"/>
    </source>
</evidence>
<dbReference type="GO" id="GO:0000162">
    <property type="term" value="P:L-tryptophan biosynthetic process"/>
    <property type="evidence" value="ECO:0007669"/>
    <property type="project" value="UniProtKB-UniPathway"/>
</dbReference>